<dbReference type="AlphaFoldDB" id="A0AAN6XX28"/>
<dbReference type="EMBL" id="MU858251">
    <property type="protein sequence ID" value="KAK4208258.1"/>
    <property type="molecule type" value="Genomic_DNA"/>
</dbReference>
<dbReference type="Proteomes" id="UP001301769">
    <property type="component" value="Unassembled WGS sequence"/>
</dbReference>
<reference evidence="1" key="2">
    <citation type="submission" date="2023-05" db="EMBL/GenBank/DDBJ databases">
        <authorList>
            <consortium name="Lawrence Berkeley National Laboratory"/>
            <person name="Steindorff A."/>
            <person name="Hensen N."/>
            <person name="Bonometti L."/>
            <person name="Westerberg I."/>
            <person name="Brannstrom I.O."/>
            <person name="Guillou S."/>
            <person name="Cros-Aarteil S."/>
            <person name="Calhoun S."/>
            <person name="Haridas S."/>
            <person name="Kuo A."/>
            <person name="Mondo S."/>
            <person name="Pangilinan J."/>
            <person name="Riley R."/>
            <person name="Labutti K."/>
            <person name="Andreopoulos B."/>
            <person name="Lipzen A."/>
            <person name="Chen C."/>
            <person name="Yanf M."/>
            <person name="Daum C."/>
            <person name="Ng V."/>
            <person name="Clum A."/>
            <person name="Ohm R."/>
            <person name="Martin F."/>
            <person name="Silar P."/>
            <person name="Natvig D."/>
            <person name="Lalanne C."/>
            <person name="Gautier V."/>
            <person name="Ament-Velasquez S.L."/>
            <person name="Kruys A."/>
            <person name="Hutchinson M.I."/>
            <person name="Powell A.J."/>
            <person name="Barry K."/>
            <person name="Miller A.N."/>
            <person name="Grigoriev I.V."/>
            <person name="Debuchy R."/>
            <person name="Gladieux P."/>
            <person name="Thoren M.H."/>
            <person name="Johannesson H."/>
        </authorList>
    </citation>
    <scope>NUCLEOTIDE SEQUENCE</scope>
    <source>
        <strain evidence="1">PSN293</strain>
    </source>
</reference>
<comment type="caution">
    <text evidence="1">The sequence shown here is derived from an EMBL/GenBank/DDBJ whole genome shotgun (WGS) entry which is preliminary data.</text>
</comment>
<sequence length="302" mass="34011">MIMNLYHQRVVRLIPRGVPMRFVPIPPVPECGQNVKTIAAITGNFPVEAGQPQQPNRMSFHISRPDVVCVQAHWELIKEQTRAHVQEFCESICEALKGVKNLAIEWEPWMRIDLELHGPSGLARGVIGSYSPQWDDLSRLSPDENATRSPIAHLIRAAQLWQEHGNRYPIDKAGVRIFWFLDRSIRRDHQWKAAANSDGGKTDPNKQRIIFHGIGIKLTEVRIGDEGWIAPSLDSSHTCPVPDLLQNYTTPLNPGCGAHCGLRRMARRISWKSHSPRVSPATALEKLQTGPVRVLAVEYGNF</sequence>
<organism evidence="1 2">
    <name type="scientific">Rhypophila decipiens</name>
    <dbReference type="NCBI Taxonomy" id="261697"/>
    <lineage>
        <taxon>Eukaryota</taxon>
        <taxon>Fungi</taxon>
        <taxon>Dikarya</taxon>
        <taxon>Ascomycota</taxon>
        <taxon>Pezizomycotina</taxon>
        <taxon>Sordariomycetes</taxon>
        <taxon>Sordariomycetidae</taxon>
        <taxon>Sordariales</taxon>
        <taxon>Naviculisporaceae</taxon>
        <taxon>Rhypophila</taxon>
    </lineage>
</organism>
<proteinExistence type="predicted"/>
<gene>
    <name evidence="1" type="ORF">QBC37DRAFT_405450</name>
</gene>
<evidence type="ECO:0000313" key="1">
    <source>
        <dbReference type="EMBL" id="KAK4208258.1"/>
    </source>
</evidence>
<keyword evidence="2" id="KW-1185">Reference proteome</keyword>
<protein>
    <submittedName>
        <fullName evidence="1">Uncharacterized protein</fullName>
    </submittedName>
</protein>
<evidence type="ECO:0000313" key="2">
    <source>
        <dbReference type="Proteomes" id="UP001301769"/>
    </source>
</evidence>
<accession>A0AAN6XX28</accession>
<name>A0AAN6XX28_9PEZI</name>
<reference evidence="1" key="1">
    <citation type="journal article" date="2023" name="Mol. Phylogenet. Evol.">
        <title>Genome-scale phylogeny and comparative genomics of the fungal order Sordariales.</title>
        <authorList>
            <person name="Hensen N."/>
            <person name="Bonometti L."/>
            <person name="Westerberg I."/>
            <person name="Brannstrom I.O."/>
            <person name="Guillou S."/>
            <person name="Cros-Aarteil S."/>
            <person name="Calhoun S."/>
            <person name="Haridas S."/>
            <person name="Kuo A."/>
            <person name="Mondo S."/>
            <person name="Pangilinan J."/>
            <person name="Riley R."/>
            <person name="LaButti K."/>
            <person name="Andreopoulos B."/>
            <person name="Lipzen A."/>
            <person name="Chen C."/>
            <person name="Yan M."/>
            <person name="Daum C."/>
            <person name="Ng V."/>
            <person name="Clum A."/>
            <person name="Steindorff A."/>
            <person name="Ohm R.A."/>
            <person name="Martin F."/>
            <person name="Silar P."/>
            <person name="Natvig D.O."/>
            <person name="Lalanne C."/>
            <person name="Gautier V."/>
            <person name="Ament-Velasquez S.L."/>
            <person name="Kruys A."/>
            <person name="Hutchinson M.I."/>
            <person name="Powell A.J."/>
            <person name="Barry K."/>
            <person name="Miller A.N."/>
            <person name="Grigoriev I.V."/>
            <person name="Debuchy R."/>
            <person name="Gladieux P."/>
            <person name="Hiltunen Thoren M."/>
            <person name="Johannesson H."/>
        </authorList>
    </citation>
    <scope>NUCLEOTIDE SEQUENCE</scope>
    <source>
        <strain evidence="1">PSN293</strain>
    </source>
</reference>